<dbReference type="STRING" id="3818.A0A445DST6"/>
<dbReference type="PANTHER" id="PTHR11895:SF67">
    <property type="entry name" value="AMIDASE DOMAIN-CONTAINING PROTEIN"/>
    <property type="match status" value="1"/>
</dbReference>
<dbReference type="PROSITE" id="PS00571">
    <property type="entry name" value="AMIDASES"/>
    <property type="match status" value="1"/>
</dbReference>
<dbReference type="InterPro" id="IPR000120">
    <property type="entry name" value="Amidase"/>
</dbReference>
<dbReference type="GO" id="GO:0016811">
    <property type="term" value="F:hydrolase activity, acting on carbon-nitrogen (but not peptide) bonds, in linear amides"/>
    <property type="evidence" value="ECO:0007669"/>
    <property type="project" value="UniProtKB-ARBA"/>
</dbReference>
<dbReference type="Pfam" id="PF01425">
    <property type="entry name" value="Amidase"/>
    <property type="match status" value="1"/>
</dbReference>
<organism evidence="3 4">
    <name type="scientific">Arachis hypogaea</name>
    <name type="common">Peanut</name>
    <dbReference type="NCBI Taxonomy" id="3818"/>
    <lineage>
        <taxon>Eukaryota</taxon>
        <taxon>Viridiplantae</taxon>
        <taxon>Streptophyta</taxon>
        <taxon>Embryophyta</taxon>
        <taxon>Tracheophyta</taxon>
        <taxon>Spermatophyta</taxon>
        <taxon>Magnoliopsida</taxon>
        <taxon>eudicotyledons</taxon>
        <taxon>Gunneridae</taxon>
        <taxon>Pentapetalae</taxon>
        <taxon>rosids</taxon>
        <taxon>fabids</taxon>
        <taxon>Fabales</taxon>
        <taxon>Fabaceae</taxon>
        <taxon>Papilionoideae</taxon>
        <taxon>50 kb inversion clade</taxon>
        <taxon>dalbergioids sensu lato</taxon>
        <taxon>Dalbergieae</taxon>
        <taxon>Pterocarpus clade</taxon>
        <taxon>Arachis</taxon>
    </lineage>
</organism>
<dbReference type="InterPro" id="IPR023631">
    <property type="entry name" value="Amidase_dom"/>
</dbReference>
<evidence type="ECO:0000313" key="3">
    <source>
        <dbReference type="EMBL" id="RYR66248.1"/>
    </source>
</evidence>
<dbReference type="SUPFAM" id="SSF75304">
    <property type="entry name" value="Amidase signature (AS) enzymes"/>
    <property type="match status" value="1"/>
</dbReference>
<reference evidence="3 4" key="1">
    <citation type="submission" date="2019-01" db="EMBL/GenBank/DDBJ databases">
        <title>Sequencing of cultivated peanut Arachis hypogaea provides insights into genome evolution and oil improvement.</title>
        <authorList>
            <person name="Chen X."/>
        </authorList>
    </citation>
    <scope>NUCLEOTIDE SEQUENCE [LARGE SCALE GENOMIC DNA]</scope>
    <source>
        <strain evidence="4">cv. Fuhuasheng</strain>
        <tissue evidence="3">Leaves</tissue>
    </source>
</reference>
<keyword evidence="4" id="KW-1185">Reference proteome</keyword>
<comment type="caution">
    <text evidence="3">The sequence shown here is derived from an EMBL/GenBank/DDBJ whole genome shotgun (WGS) entry which is preliminary data.</text>
</comment>
<comment type="similarity">
    <text evidence="1">Belongs to the amidase family.</text>
</comment>
<proteinExistence type="inferred from homology"/>
<dbReference type="PANTHER" id="PTHR11895">
    <property type="entry name" value="TRANSAMIDASE"/>
    <property type="match status" value="1"/>
</dbReference>
<name>A0A445DST6_ARAHY</name>
<dbReference type="EMBL" id="SDMP01000003">
    <property type="protein sequence ID" value="RYR66248.1"/>
    <property type="molecule type" value="Genomic_DNA"/>
</dbReference>
<evidence type="ECO:0000259" key="2">
    <source>
        <dbReference type="Pfam" id="PF01425"/>
    </source>
</evidence>
<dbReference type="InterPro" id="IPR036928">
    <property type="entry name" value="AS_sf"/>
</dbReference>
<sequence length="725" mass="80530">MGLFQDKRVVYKPVKDVNLGPHSTEFYFHDNVKAPRMTGIVVKIFTLLLETRVFRASILYLLKRNNLFHKLITNADLEDSPLYVPLHHFEDHREQEVKCIDHALTPQEQVQLSIDCLPTSSSEEDDDALNGKNSSFCRWTIMDYSRAYSSGDITPRMIFFLKFKISDFDLKISTVYFAIAKVAERFIAAVAESSKAQLQMGFFINYNTEDILRQADESTLRYQRGEPISVLDGVLVAIKDEIDCLPYPTTGGTKWLHKERPCADDACCVERLRLCGAILSGKTNMQELGAGTNGINPHYGATRNPYDTNKIAGGSSSGSAAVVSAGLCPVALGVDGAGSVRIPAALCGVVGLKPTFGRVPHSGVLPLNWTVGMVGILAGTVEDALITLFLISFNFMNIPLLCEPFTKINLPLLPMTKSISDIKLAKYGTTNETMDSSNISLWFNDCSDDIRRCCSHALNKLQDLYGWETVDVTIPDIEVMFRAHYLTIGSECSTSLDSFREKNFAELGWDTRVALNFYSAFSSMEYIKAQKIRNRQLQFHKKILAEADVIVSPTTGVTANPIQEDAIKTGDFDYPNAAALVRYSISGNFLGLPAVTIPVGYTELGLPIGLQFIGKPWAEATLIHLAFAMQAICMPEYRKPAVFYDLLRENEINNSLDGTSNERQGGCKHVDRGKLMKRNWPPLNRASRRNSNAVNEATIVTFKNGTYVTGLLGDRSWKGRIFCNT</sequence>
<dbReference type="Gene3D" id="3.90.1300.10">
    <property type="entry name" value="Amidase signature (AS) domain"/>
    <property type="match status" value="1"/>
</dbReference>
<protein>
    <recommendedName>
        <fullName evidence="2">Amidase domain-containing protein</fullName>
    </recommendedName>
</protein>
<gene>
    <name evidence="3" type="ORF">Ahy_A03g012229</name>
</gene>
<evidence type="ECO:0000256" key="1">
    <source>
        <dbReference type="ARBA" id="ARBA00009199"/>
    </source>
</evidence>
<accession>A0A445DST6</accession>
<dbReference type="InterPro" id="IPR020556">
    <property type="entry name" value="Amidase_CS"/>
</dbReference>
<dbReference type="Proteomes" id="UP000289738">
    <property type="component" value="Chromosome A03"/>
</dbReference>
<dbReference type="AlphaFoldDB" id="A0A445DST6"/>
<evidence type="ECO:0000313" key="4">
    <source>
        <dbReference type="Proteomes" id="UP000289738"/>
    </source>
</evidence>
<feature type="domain" description="Amidase" evidence="2">
    <location>
        <begin position="197"/>
        <end position="622"/>
    </location>
</feature>